<dbReference type="AlphaFoldDB" id="A0A0G0ARZ4"/>
<evidence type="ECO:0000256" key="3">
    <source>
        <dbReference type="ARBA" id="ARBA00022741"/>
    </source>
</evidence>
<keyword evidence="5" id="KW-0963">Cytoplasm</keyword>
<comment type="pathway">
    <text evidence="5">Purine metabolism; AMP biosynthesis via salvage pathway; AMP from ADP: step 1/1.</text>
</comment>
<feature type="binding site" evidence="5">
    <location>
        <position position="33"/>
    </location>
    <ligand>
        <name>AMP</name>
        <dbReference type="ChEBI" id="CHEBI:456215"/>
    </ligand>
</feature>
<reference evidence="8 9" key="1">
    <citation type="journal article" date="2015" name="Nature">
        <title>rRNA introns, odd ribosomes, and small enigmatic genomes across a large radiation of phyla.</title>
        <authorList>
            <person name="Brown C.T."/>
            <person name="Hug L.A."/>
            <person name="Thomas B.C."/>
            <person name="Sharon I."/>
            <person name="Castelle C.J."/>
            <person name="Singh A."/>
            <person name="Wilkins M.J."/>
            <person name="Williams K.H."/>
            <person name="Banfield J.F."/>
        </authorList>
    </citation>
    <scope>NUCLEOTIDE SEQUENCE [LARGE SCALE GENOMIC DNA]</scope>
</reference>
<name>A0A0G0ARZ4_9BACT</name>
<feature type="binding site" evidence="5">
    <location>
        <begin position="12"/>
        <end position="17"/>
    </location>
    <ligand>
        <name>ATP</name>
        <dbReference type="ChEBI" id="CHEBI:30616"/>
    </ligand>
</feature>
<comment type="catalytic activity">
    <reaction evidence="5 7">
        <text>AMP + ATP = 2 ADP</text>
        <dbReference type="Rhea" id="RHEA:12973"/>
        <dbReference type="ChEBI" id="CHEBI:30616"/>
        <dbReference type="ChEBI" id="CHEBI:456215"/>
        <dbReference type="ChEBI" id="CHEBI:456216"/>
        <dbReference type="EC" id="2.7.4.3"/>
    </reaction>
</comment>
<feature type="binding site" evidence="5">
    <location>
        <position position="38"/>
    </location>
    <ligand>
        <name>AMP</name>
        <dbReference type="ChEBI" id="CHEBI:456215"/>
    </ligand>
</feature>
<comment type="caution">
    <text evidence="5">Lacks conserved residue(s) required for the propagation of feature annotation.</text>
</comment>
<feature type="binding site" evidence="5">
    <location>
        <position position="205"/>
    </location>
    <ligand>
        <name>ATP</name>
        <dbReference type="ChEBI" id="CHEBI:30616"/>
    </ligand>
</feature>
<dbReference type="GO" id="GO:0004017">
    <property type="term" value="F:AMP kinase activity"/>
    <property type="evidence" value="ECO:0007669"/>
    <property type="project" value="UniProtKB-UniRule"/>
</dbReference>
<dbReference type="UniPathway" id="UPA00588">
    <property type="reaction ID" value="UER00649"/>
</dbReference>
<feature type="binding site" evidence="5">
    <location>
        <position position="97"/>
    </location>
    <ligand>
        <name>AMP</name>
        <dbReference type="ChEBI" id="CHEBI:456215"/>
    </ligand>
</feature>
<sequence length="220" mass="24500">MHKIIILIGPPGSGKGTQAKKIANKYNYGHISTGDLLRALDADPEGNLADKQMLAEMKSGKLVSDVLIYKLAFKEIKKFLDNNQGVVLDGAIRNVAQAQAYQKFFTDNGGDKEVQAIEVALDDEESFNRLTKRRICEACGEIIPWLAATRDLTVCPKCGGNLVTRSDDDESVIRKRIIEQGNTALKPILDYYANLNLLNKVDGMKEIEEVEKDIERLLNY</sequence>
<comment type="subunit">
    <text evidence="5 7">Monomer.</text>
</comment>
<evidence type="ECO:0000256" key="1">
    <source>
        <dbReference type="ARBA" id="ARBA00022679"/>
    </source>
</evidence>
<comment type="subcellular location">
    <subcellularLocation>
        <location evidence="5 7">Cytoplasm</location>
    </subcellularLocation>
</comment>
<accession>A0A0G0ARZ4</accession>
<dbReference type="Proteomes" id="UP000034927">
    <property type="component" value="Unassembled WGS sequence"/>
</dbReference>
<feature type="binding site" evidence="5">
    <location>
        <position position="165"/>
    </location>
    <ligand>
        <name>AMP</name>
        <dbReference type="ChEBI" id="CHEBI:456215"/>
    </ligand>
</feature>
<evidence type="ECO:0000313" key="9">
    <source>
        <dbReference type="Proteomes" id="UP000034927"/>
    </source>
</evidence>
<dbReference type="PATRIC" id="fig|1619045.3.peg.155"/>
<keyword evidence="2 5" id="KW-0545">Nucleotide biosynthesis</keyword>
<dbReference type="EMBL" id="LBPO01000001">
    <property type="protein sequence ID" value="KKP59649.1"/>
    <property type="molecule type" value="Genomic_DNA"/>
</dbReference>
<comment type="similarity">
    <text evidence="5 6">Belongs to the adenylate kinase family.</text>
</comment>
<dbReference type="SUPFAM" id="SSF52540">
    <property type="entry name" value="P-loop containing nucleoside triphosphate hydrolases"/>
    <property type="match status" value="1"/>
</dbReference>
<feature type="binding site" evidence="5">
    <location>
        <begin position="61"/>
        <end position="63"/>
    </location>
    <ligand>
        <name>AMP</name>
        <dbReference type="ChEBI" id="CHEBI:456215"/>
    </ligand>
</feature>
<dbReference type="CDD" id="cd01428">
    <property type="entry name" value="ADK"/>
    <property type="match status" value="1"/>
</dbReference>
<dbReference type="EC" id="2.7.4.3" evidence="5 7"/>
<dbReference type="InterPro" id="IPR027417">
    <property type="entry name" value="P-loop_NTPase"/>
</dbReference>
<dbReference type="GO" id="GO:0005737">
    <property type="term" value="C:cytoplasm"/>
    <property type="evidence" value="ECO:0007669"/>
    <property type="project" value="UniProtKB-SubCell"/>
</dbReference>
<dbReference type="Gene3D" id="3.40.50.300">
    <property type="entry name" value="P-loop containing nucleotide triphosphate hydrolases"/>
    <property type="match status" value="1"/>
</dbReference>
<evidence type="ECO:0000256" key="6">
    <source>
        <dbReference type="RuleBase" id="RU003330"/>
    </source>
</evidence>
<protein>
    <recommendedName>
        <fullName evidence="5 7">Adenylate kinase</fullName>
        <shortName evidence="5">AK</shortName>
        <ecNumber evidence="5 7">2.7.4.3</ecNumber>
    </recommendedName>
    <alternativeName>
        <fullName evidence="5">ATP-AMP transphosphorylase</fullName>
    </alternativeName>
    <alternativeName>
        <fullName evidence="5">ATP:AMP phosphotransferase</fullName>
    </alternativeName>
    <alternativeName>
        <fullName evidence="5">Adenylate monophosphate kinase</fullName>
    </alternativeName>
</protein>
<gene>
    <name evidence="5" type="primary">adk</name>
    <name evidence="8" type="ORF">UR53_C0001G0149</name>
</gene>
<evidence type="ECO:0000256" key="2">
    <source>
        <dbReference type="ARBA" id="ARBA00022727"/>
    </source>
</evidence>
<dbReference type="InterPro" id="IPR000850">
    <property type="entry name" value="Adenylat/UMP-CMP_kin"/>
</dbReference>
<dbReference type="Pfam" id="PF00406">
    <property type="entry name" value="ADK"/>
    <property type="match status" value="1"/>
</dbReference>
<comment type="caution">
    <text evidence="8">The sequence shown here is derived from an EMBL/GenBank/DDBJ whole genome shotgun (WGS) entry which is preliminary data.</text>
</comment>
<dbReference type="PANTHER" id="PTHR23359">
    <property type="entry name" value="NUCLEOTIDE KINASE"/>
    <property type="match status" value="1"/>
</dbReference>
<dbReference type="HAMAP" id="MF_00235">
    <property type="entry name" value="Adenylate_kinase_Adk"/>
    <property type="match status" value="1"/>
</dbReference>
<evidence type="ECO:0000256" key="7">
    <source>
        <dbReference type="RuleBase" id="RU003331"/>
    </source>
</evidence>
<evidence type="ECO:0000313" key="8">
    <source>
        <dbReference type="EMBL" id="KKP59649.1"/>
    </source>
</evidence>
<dbReference type="GO" id="GO:0005524">
    <property type="term" value="F:ATP binding"/>
    <property type="evidence" value="ECO:0007669"/>
    <property type="project" value="UniProtKB-UniRule"/>
</dbReference>
<comment type="domain">
    <text evidence="5">Consists of three domains, a large central CORE domain and two small peripheral domains, NMPbind and LID, which undergo movements during catalysis. The LID domain closes over the site of phosphoryl transfer upon ATP binding. Assembling and dissambling the active center during each catalytic cycle provides an effective means to prevent ATP hydrolysis.</text>
</comment>
<evidence type="ECO:0000256" key="5">
    <source>
        <dbReference type="HAMAP-Rule" id="MF_00235"/>
    </source>
</evidence>
<dbReference type="PRINTS" id="PR00094">
    <property type="entry name" value="ADENYLTKNASE"/>
</dbReference>
<evidence type="ECO:0000256" key="4">
    <source>
        <dbReference type="ARBA" id="ARBA00022777"/>
    </source>
</evidence>
<keyword evidence="4 5" id="KW-0418">Kinase</keyword>
<proteinExistence type="inferred from homology"/>
<feature type="binding site" evidence="5">
    <location>
        <position position="133"/>
    </location>
    <ligand>
        <name>ATP</name>
        <dbReference type="ChEBI" id="CHEBI:30616"/>
    </ligand>
</feature>
<organism evidence="8 9">
    <name type="scientific">Candidatus Magasanikbacteria bacterium GW2011_GWC2_34_16</name>
    <dbReference type="NCBI Taxonomy" id="1619045"/>
    <lineage>
        <taxon>Bacteria</taxon>
        <taxon>Candidatus Magasanikiibacteriota</taxon>
    </lineage>
</organism>
<dbReference type="GO" id="GO:0044209">
    <property type="term" value="P:AMP salvage"/>
    <property type="evidence" value="ECO:0007669"/>
    <property type="project" value="UniProtKB-UniRule"/>
</dbReference>
<keyword evidence="5 7" id="KW-0067">ATP-binding</keyword>
<keyword evidence="1 5" id="KW-0808">Transferase</keyword>
<keyword evidence="3 5" id="KW-0547">Nucleotide-binding</keyword>
<comment type="function">
    <text evidence="5">Catalyzes the reversible transfer of the terminal phosphate group between ATP and AMP. Plays an important role in cellular energy homeostasis and in adenine nucleotide metabolism.</text>
</comment>
<feature type="binding site" evidence="5">
    <location>
        <position position="176"/>
    </location>
    <ligand>
        <name>AMP</name>
        <dbReference type="ChEBI" id="CHEBI:456215"/>
    </ligand>
</feature>